<evidence type="ECO:0000313" key="2">
    <source>
        <dbReference type="Proteomes" id="UP001607303"/>
    </source>
</evidence>
<gene>
    <name evidence="1" type="ORF">V1477_020499</name>
</gene>
<evidence type="ECO:0000313" key="1">
    <source>
        <dbReference type="EMBL" id="KAL2721679.1"/>
    </source>
</evidence>
<sequence length="146" mass="17349">MLFLQVITENSNWQFLVMCDVNIIGPLIDFDKLYCNRACSNESVHHRRGFRRSTSMSIYLIFNQLHIIHPQFRPKSRTSVLEPSQNFLSIVVRARSKEETICPRGPHKSWLKRATIRLLSYFRRNSDDVTFRLPSHIARRTRKEFL</sequence>
<dbReference type="EMBL" id="JAYRBN010000116">
    <property type="protein sequence ID" value="KAL2721679.1"/>
    <property type="molecule type" value="Genomic_DNA"/>
</dbReference>
<dbReference type="AlphaFoldDB" id="A0ABD2AM29"/>
<accession>A0ABD2AM29</accession>
<name>A0ABD2AM29_VESMC</name>
<proteinExistence type="predicted"/>
<feature type="non-terminal residue" evidence="1">
    <location>
        <position position="146"/>
    </location>
</feature>
<protein>
    <submittedName>
        <fullName evidence="1">Neurotrimin-like isoform X2</fullName>
    </submittedName>
</protein>
<organism evidence="1 2">
    <name type="scientific">Vespula maculifrons</name>
    <name type="common">Eastern yellow jacket</name>
    <name type="synonym">Wasp</name>
    <dbReference type="NCBI Taxonomy" id="7453"/>
    <lineage>
        <taxon>Eukaryota</taxon>
        <taxon>Metazoa</taxon>
        <taxon>Ecdysozoa</taxon>
        <taxon>Arthropoda</taxon>
        <taxon>Hexapoda</taxon>
        <taxon>Insecta</taxon>
        <taxon>Pterygota</taxon>
        <taxon>Neoptera</taxon>
        <taxon>Endopterygota</taxon>
        <taxon>Hymenoptera</taxon>
        <taxon>Apocrita</taxon>
        <taxon>Aculeata</taxon>
        <taxon>Vespoidea</taxon>
        <taxon>Vespidae</taxon>
        <taxon>Vespinae</taxon>
        <taxon>Vespula</taxon>
    </lineage>
</organism>
<comment type="caution">
    <text evidence="1">The sequence shown here is derived from an EMBL/GenBank/DDBJ whole genome shotgun (WGS) entry which is preliminary data.</text>
</comment>
<keyword evidence="2" id="KW-1185">Reference proteome</keyword>
<reference evidence="1 2" key="1">
    <citation type="journal article" date="2024" name="Ann. Entomol. Soc. Am.">
        <title>Genomic analyses of the southern and eastern yellowjacket wasps (Hymenoptera: Vespidae) reveal evolutionary signatures of social life.</title>
        <authorList>
            <person name="Catto M.A."/>
            <person name="Caine P.B."/>
            <person name="Orr S.E."/>
            <person name="Hunt B.G."/>
            <person name="Goodisman M.A.D."/>
        </authorList>
    </citation>
    <scope>NUCLEOTIDE SEQUENCE [LARGE SCALE GENOMIC DNA]</scope>
    <source>
        <strain evidence="1">232</strain>
        <tissue evidence="1">Head and thorax</tissue>
    </source>
</reference>
<dbReference type="Proteomes" id="UP001607303">
    <property type="component" value="Unassembled WGS sequence"/>
</dbReference>